<evidence type="ECO:0000313" key="1">
    <source>
        <dbReference type="EMBL" id="PAT36046.1"/>
    </source>
</evidence>
<dbReference type="EMBL" id="NSJF01000001">
    <property type="protein sequence ID" value="PAT36046.1"/>
    <property type="molecule type" value="Genomic_DNA"/>
</dbReference>
<dbReference type="AlphaFoldDB" id="A0A2A2AE07"/>
<reference evidence="1 2" key="1">
    <citation type="submission" date="2017-08" db="EMBL/GenBank/DDBJ databases">
        <title>WGS of Clinical strains of the CDC Group NO-1 linked to zoonotic infections in humans.</title>
        <authorList>
            <person name="Bernier A.-M."/>
            <person name="Bernard K."/>
        </authorList>
    </citation>
    <scope>NUCLEOTIDE SEQUENCE [LARGE SCALE GENOMIC DNA]</scope>
    <source>
        <strain evidence="1 2">NML03-0146</strain>
    </source>
</reference>
<dbReference type="GO" id="GO:0016740">
    <property type="term" value="F:transferase activity"/>
    <property type="evidence" value="ECO:0007669"/>
    <property type="project" value="UniProtKB-KW"/>
</dbReference>
<proteinExistence type="predicted"/>
<comment type="caution">
    <text evidence="1">The sequence shown here is derived from an EMBL/GenBank/DDBJ whole genome shotgun (WGS) entry which is preliminary data.</text>
</comment>
<dbReference type="Gene3D" id="3.40.50.2000">
    <property type="entry name" value="Glycogen Phosphorylase B"/>
    <property type="match status" value="1"/>
</dbReference>
<dbReference type="SUPFAM" id="SSF53756">
    <property type="entry name" value="UDP-Glycosyltransferase/glycogen phosphorylase"/>
    <property type="match status" value="1"/>
</dbReference>
<sequence length="367" mass="41737">MQLIYLSPVPWNSFAQRPHKFVEWFHSRTGGSVLWVDPYPTRFPNWRDLRRLRPSASHDLHNNRPAWLTVLKPSAVPIEPLPGSGWVNGRLWQRQWQQMMDFSNQSRTWLVIGKPSVLARNLLKRLRDCPSLYDAMDEFPAFYEGFSRSALARRELEIAHCVDIITVSSTELKSRWARVHQDVRLVYNGLDLSVMPSMQQGPAASSKKVFGYVGTIASWFDWDWVCALARARPNDEIRLIGPVFNRPPSKLPDNITLLPTCDHATALKAMTQFHAGLIPFRKNALTASVDPIKYYEYRALNLPVISTDFGEMSLRAGERGVFITQIEADVPAMAEAALQFKVGTGVDLAFAQENTWEARFDAAKLLP</sequence>
<accession>A0A2A2AE07</accession>
<evidence type="ECO:0000313" key="2">
    <source>
        <dbReference type="Proteomes" id="UP000217999"/>
    </source>
</evidence>
<gene>
    <name evidence="1" type="ORF">CK620_02140</name>
</gene>
<organism evidence="1 2">
    <name type="scientific">Vandammella animalimorsus</name>
    <dbReference type="NCBI Taxonomy" id="2029117"/>
    <lineage>
        <taxon>Bacteria</taxon>
        <taxon>Pseudomonadati</taxon>
        <taxon>Pseudomonadota</taxon>
        <taxon>Betaproteobacteria</taxon>
        <taxon>Burkholderiales</taxon>
        <taxon>Comamonadaceae</taxon>
        <taxon>Vandammella</taxon>
    </lineage>
</organism>
<protein>
    <submittedName>
        <fullName evidence="1">Glycosyl transferase</fullName>
    </submittedName>
</protein>
<keyword evidence="1" id="KW-0808">Transferase</keyword>
<dbReference type="Proteomes" id="UP000217999">
    <property type="component" value="Unassembled WGS sequence"/>
</dbReference>
<name>A0A2A2AE07_9BURK</name>